<feature type="region of interest" description="Disordered" evidence="2">
    <location>
        <begin position="342"/>
        <end position="370"/>
    </location>
</feature>
<feature type="transmembrane region" description="Helical" evidence="3">
    <location>
        <begin position="189"/>
        <end position="210"/>
    </location>
</feature>
<evidence type="ECO:0000259" key="4">
    <source>
        <dbReference type="Pfam" id="PF07140"/>
    </source>
</evidence>
<gene>
    <name evidence="5" type="ORF">J0S82_010580</name>
</gene>
<keyword evidence="3" id="KW-1133">Transmembrane helix</keyword>
<dbReference type="GO" id="GO:0004896">
    <property type="term" value="F:cytokine receptor activity"/>
    <property type="evidence" value="ECO:0007669"/>
    <property type="project" value="InterPro"/>
</dbReference>
<evidence type="ECO:0000256" key="2">
    <source>
        <dbReference type="SAM" id="MobiDB-lite"/>
    </source>
</evidence>
<evidence type="ECO:0000313" key="6">
    <source>
        <dbReference type="Proteomes" id="UP000700334"/>
    </source>
</evidence>
<comment type="similarity">
    <text evidence="1">Belongs to the type II cytokine receptor family.</text>
</comment>
<feature type="region of interest" description="Disordered" evidence="2">
    <location>
        <begin position="298"/>
        <end position="328"/>
    </location>
</feature>
<keyword evidence="3" id="KW-0812">Transmembrane</keyword>
<dbReference type="OrthoDB" id="9946382at2759"/>
<dbReference type="SUPFAM" id="SSF49265">
    <property type="entry name" value="Fibronectin type III"/>
    <property type="match status" value="1"/>
</dbReference>
<dbReference type="InterPro" id="IPR008355">
    <property type="entry name" value="Interferon_gamma_rcpt_asu"/>
</dbReference>
<name>A0A8J6A585_GALPY</name>
<dbReference type="GO" id="GO:0019955">
    <property type="term" value="F:cytokine binding"/>
    <property type="evidence" value="ECO:0007669"/>
    <property type="project" value="InterPro"/>
</dbReference>
<dbReference type="AlphaFoldDB" id="A0A8J6A585"/>
<dbReference type="InterPro" id="IPR050650">
    <property type="entry name" value="Type-II_Cytokine-TF_Rcpt"/>
</dbReference>
<keyword evidence="3" id="KW-0472">Membrane</keyword>
<proteinExistence type="inferred from homology"/>
<dbReference type="EMBL" id="JAGFMF010011861">
    <property type="protein sequence ID" value="KAG8510895.1"/>
    <property type="molecule type" value="Genomic_DNA"/>
</dbReference>
<dbReference type="GO" id="GO:0005886">
    <property type="term" value="C:plasma membrane"/>
    <property type="evidence" value="ECO:0007669"/>
    <property type="project" value="TreeGrafter"/>
</dbReference>
<evidence type="ECO:0000313" key="5">
    <source>
        <dbReference type="EMBL" id="KAG8510895.1"/>
    </source>
</evidence>
<dbReference type="FunFam" id="2.60.40.10:FF:001244">
    <property type="entry name" value="Interferon gamma receptor 1"/>
    <property type="match status" value="1"/>
</dbReference>
<sequence length="420" mass="46897">PVPTNLKIEAFNFNTQFNWEYPVMSQTPVFTVQVKTYKVNINSTSFLSPQGKIGPPTLAVRKKGDLVITDIFHPLTCMINGKQSEVMYDEQDACYTFEYKVYVRIHENETIDRIQKYSEDDCNETQCRFQIPLRTLHPKYCASATSPVSSDYCVSAEGHSEEWSVTTEMSPEFCIAICGANGNSIEDSIWIPIGAAFLFFLILFVAFGCYRLKKIHSFKNESIMLPKSLMSVVKSSSSEAKPESKYISPITYQPIDTENGKVSLEEQLSSLSTISGHMEDNLGKVEHGELFDITKEVTSETPVSDMAPDSPLTSVRRENSLHSGSNQSELCSVTLNSYHSRNGSDSGLMESDSFLSDSEFPPNNKSEIKTEGQEPVILRNITTSFGYDKPHVLVDLLVDNDGGKESLVGYRLTADSKEFS</sequence>
<dbReference type="InterPro" id="IPR021126">
    <property type="entry name" value="IFN_gamma_rc_D2_pox/mammal"/>
</dbReference>
<keyword evidence="5" id="KW-0675">Receptor</keyword>
<feature type="domain" description="Interferon gamma receptor D2" evidence="4">
    <location>
        <begin position="58"/>
        <end position="176"/>
    </location>
</feature>
<dbReference type="GO" id="GO:0060333">
    <property type="term" value="P:type II interferon-mediated signaling pathway"/>
    <property type="evidence" value="ECO:0007669"/>
    <property type="project" value="InterPro"/>
</dbReference>
<feature type="compositionally biased region" description="Polar residues" evidence="2">
    <location>
        <begin position="353"/>
        <end position="365"/>
    </location>
</feature>
<dbReference type="PRINTS" id="PR01777">
    <property type="entry name" value="INTERFERONGR"/>
</dbReference>
<dbReference type="Proteomes" id="UP000700334">
    <property type="component" value="Unassembled WGS sequence"/>
</dbReference>
<dbReference type="Gene3D" id="2.60.40.10">
    <property type="entry name" value="Immunoglobulins"/>
    <property type="match status" value="3"/>
</dbReference>
<dbReference type="PANTHER" id="PTHR20859">
    <property type="entry name" value="INTERFERON/INTERLEUKIN RECEPTOR"/>
    <property type="match status" value="1"/>
</dbReference>
<accession>A0A8J6A585</accession>
<dbReference type="PANTHER" id="PTHR20859:SF5">
    <property type="entry name" value="INTERFERON GAMMA RECEPTOR 1"/>
    <property type="match status" value="1"/>
</dbReference>
<organism evidence="5 6">
    <name type="scientific">Galemys pyrenaicus</name>
    <name type="common">Iberian desman</name>
    <name type="synonym">Pyrenean desman</name>
    <dbReference type="NCBI Taxonomy" id="202257"/>
    <lineage>
        <taxon>Eukaryota</taxon>
        <taxon>Metazoa</taxon>
        <taxon>Chordata</taxon>
        <taxon>Craniata</taxon>
        <taxon>Vertebrata</taxon>
        <taxon>Euteleostomi</taxon>
        <taxon>Mammalia</taxon>
        <taxon>Eutheria</taxon>
        <taxon>Laurasiatheria</taxon>
        <taxon>Eulipotyphla</taxon>
        <taxon>Talpidae</taxon>
        <taxon>Galemys</taxon>
    </lineage>
</organism>
<dbReference type="Pfam" id="PF07140">
    <property type="entry name" value="IFNGR1_D2"/>
    <property type="match status" value="1"/>
</dbReference>
<comment type="caution">
    <text evidence="5">The sequence shown here is derived from an EMBL/GenBank/DDBJ whole genome shotgun (WGS) entry which is preliminary data.</text>
</comment>
<protein>
    <submittedName>
        <fullName evidence="5">Interferon gamma receptor 1</fullName>
    </submittedName>
</protein>
<evidence type="ECO:0000256" key="1">
    <source>
        <dbReference type="ARBA" id="ARBA00005399"/>
    </source>
</evidence>
<reference evidence="5" key="1">
    <citation type="journal article" date="2021" name="Evol. Appl.">
        <title>The genome of the Pyrenean desman and the effects of bottlenecks and inbreeding on the genomic landscape of an endangered species.</title>
        <authorList>
            <person name="Escoda L."/>
            <person name="Castresana J."/>
        </authorList>
    </citation>
    <scope>NUCLEOTIDE SEQUENCE</scope>
    <source>
        <strain evidence="5">IBE-C5619</strain>
    </source>
</reference>
<dbReference type="Pfam" id="PF20634">
    <property type="entry name" value="IFNGR1_transm"/>
    <property type="match status" value="1"/>
</dbReference>
<feature type="non-terminal residue" evidence="5">
    <location>
        <position position="1"/>
    </location>
</feature>
<dbReference type="InterPro" id="IPR013783">
    <property type="entry name" value="Ig-like_fold"/>
</dbReference>
<keyword evidence="6" id="KW-1185">Reference proteome</keyword>
<dbReference type="InterPro" id="IPR036116">
    <property type="entry name" value="FN3_sf"/>
</dbReference>
<evidence type="ECO:0000256" key="3">
    <source>
        <dbReference type="SAM" id="Phobius"/>
    </source>
</evidence>